<dbReference type="InterPro" id="IPR013324">
    <property type="entry name" value="RNA_pol_sigma_r3/r4-like"/>
</dbReference>
<organism evidence="6 7">
    <name type="scientific">Chitinophaga parva</name>
    <dbReference type="NCBI Taxonomy" id="2169414"/>
    <lineage>
        <taxon>Bacteria</taxon>
        <taxon>Pseudomonadati</taxon>
        <taxon>Bacteroidota</taxon>
        <taxon>Chitinophagia</taxon>
        <taxon>Chitinophagales</taxon>
        <taxon>Chitinophagaceae</taxon>
        <taxon>Chitinophaga</taxon>
    </lineage>
</organism>
<evidence type="ECO:0000313" key="7">
    <source>
        <dbReference type="Proteomes" id="UP000244450"/>
    </source>
</evidence>
<evidence type="ECO:0000256" key="2">
    <source>
        <dbReference type="ARBA" id="ARBA00023015"/>
    </source>
</evidence>
<dbReference type="InterPro" id="IPR013325">
    <property type="entry name" value="RNA_pol_sigma_r2"/>
</dbReference>
<accession>A0A2T7BPU7</accession>
<sequence length="183" mass="21598">MNNYADHSDAELVQRMRAGDHAAFTEIYRRYWKRLYALAYHRLHNREQAEDVVQDVLTGLWQRREADLVRSLGAYLATAARYAVFTHLSRRQPLAGMDTVPEAMQATKDETAQLRFLQQSMEEELQLLPEKCRLVFNYSRQEGLSNKEIARHLDISEKSVEKHITKALQRLRLQFRNYLHGFF</sequence>
<dbReference type="SUPFAM" id="SSF88946">
    <property type="entry name" value="Sigma2 domain of RNA polymerase sigma factors"/>
    <property type="match status" value="1"/>
</dbReference>
<keyword evidence="3" id="KW-0731">Sigma factor</keyword>
<dbReference type="EMBL" id="QCYK01000001">
    <property type="protein sequence ID" value="PUZ29696.1"/>
    <property type="molecule type" value="Genomic_DNA"/>
</dbReference>
<dbReference type="InterPro" id="IPR014327">
    <property type="entry name" value="RNA_pol_sigma70_bacteroid"/>
</dbReference>
<dbReference type="Pfam" id="PF08281">
    <property type="entry name" value="Sigma70_r4_2"/>
    <property type="match status" value="1"/>
</dbReference>
<proteinExistence type="inferred from homology"/>
<evidence type="ECO:0000259" key="5">
    <source>
        <dbReference type="SMART" id="SM00421"/>
    </source>
</evidence>
<reference evidence="6 7" key="1">
    <citation type="submission" date="2018-04" db="EMBL/GenBank/DDBJ databases">
        <title>Chitinophaga fuyangensis sp. nov., isolated from soil in a chemical factory.</title>
        <authorList>
            <person name="Chen K."/>
        </authorList>
    </citation>
    <scope>NUCLEOTIDE SEQUENCE [LARGE SCALE GENOMIC DNA]</scope>
    <source>
        <strain evidence="6 7">LY-1</strain>
    </source>
</reference>
<dbReference type="SMART" id="SM00421">
    <property type="entry name" value="HTH_LUXR"/>
    <property type="match status" value="1"/>
</dbReference>
<evidence type="ECO:0000313" key="6">
    <source>
        <dbReference type="EMBL" id="PUZ29696.1"/>
    </source>
</evidence>
<dbReference type="Gene3D" id="1.10.10.10">
    <property type="entry name" value="Winged helix-like DNA-binding domain superfamily/Winged helix DNA-binding domain"/>
    <property type="match status" value="1"/>
</dbReference>
<dbReference type="InterPro" id="IPR039425">
    <property type="entry name" value="RNA_pol_sigma-70-like"/>
</dbReference>
<keyword evidence="4" id="KW-0804">Transcription</keyword>
<dbReference type="PRINTS" id="PR00038">
    <property type="entry name" value="HTHLUXR"/>
</dbReference>
<dbReference type="PANTHER" id="PTHR43133:SF46">
    <property type="entry name" value="RNA POLYMERASE SIGMA-70 FACTOR ECF SUBFAMILY"/>
    <property type="match status" value="1"/>
</dbReference>
<dbReference type="RefSeq" id="WP_108686333.1">
    <property type="nucleotide sequence ID" value="NZ_QCYK01000001.1"/>
</dbReference>
<name>A0A2T7BPU7_9BACT</name>
<protein>
    <recommendedName>
        <fullName evidence="5">HTH luxR-type domain-containing protein</fullName>
    </recommendedName>
</protein>
<evidence type="ECO:0000256" key="4">
    <source>
        <dbReference type="ARBA" id="ARBA00023163"/>
    </source>
</evidence>
<dbReference type="SUPFAM" id="SSF88659">
    <property type="entry name" value="Sigma3 and sigma4 domains of RNA polymerase sigma factors"/>
    <property type="match status" value="1"/>
</dbReference>
<dbReference type="InterPro" id="IPR014284">
    <property type="entry name" value="RNA_pol_sigma-70_dom"/>
</dbReference>
<dbReference type="GO" id="GO:0003677">
    <property type="term" value="F:DNA binding"/>
    <property type="evidence" value="ECO:0007669"/>
    <property type="project" value="InterPro"/>
</dbReference>
<dbReference type="NCBIfam" id="TIGR02937">
    <property type="entry name" value="sigma70-ECF"/>
    <property type="match status" value="1"/>
</dbReference>
<dbReference type="InterPro" id="IPR013249">
    <property type="entry name" value="RNA_pol_sigma70_r4_t2"/>
</dbReference>
<dbReference type="InterPro" id="IPR000792">
    <property type="entry name" value="Tscrpt_reg_LuxR_C"/>
</dbReference>
<dbReference type="PANTHER" id="PTHR43133">
    <property type="entry name" value="RNA POLYMERASE ECF-TYPE SIGMA FACTO"/>
    <property type="match status" value="1"/>
</dbReference>
<dbReference type="NCBIfam" id="TIGR02985">
    <property type="entry name" value="Sig70_bacteroi1"/>
    <property type="match status" value="1"/>
</dbReference>
<dbReference type="Gene3D" id="1.10.1740.10">
    <property type="match status" value="1"/>
</dbReference>
<keyword evidence="7" id="KW-1185">Reference proteome</keyword>
<keyword evidence="2" id="KW-0805">Transcription regulation</keyword>
<feature type="domain" description="HTH luxR-type" evidence="5">
    <location>
        <begin position="125"/>
        <end position="183"/>
    </location>
</feature>
<dbReference type="Pfam" id="PF04542">
    <property type="entry name" value="Sigma70_r2"/>
    <property type="match status" value="1"/>
</dbReference>
<evidence type="ECO:0000256" key="1">
    <source>
        <dbReference type="ARBA" id="ARBA00010641"/>
    </source>
</evidence>
<evidence type="ECO:0000256" key="3">
    <source>
        <dbReference type="ARBA" id="ARBA00023082"/>
    </source>
</evidence>
<comment type="caution">
    <text evidence="6">The sequence shown here is derived from an EMBL/GenBank/DDBJ whole genome shotgun (WGS) entry which is preliminary data.</text>
</comment>
<dbReference type="GO" id="GO:0016987">
    <property type="term" value="F:sigma factor activity"/>
    <property type="evidence" value="ECO:0007669"/>
    <property type="project" value="UniProtKB-KW"/>
</dbReference>
<dbReference type="OrthoDB" id="1097528at2"/>
<comment type="similarity">
    <text evidence="1">Belongs to the sigma-70 factor family. ECF subfamily.</text>
</comment>
<dbReference type="GO" id="GO:0006352">
    <property type="term" value="P:DNA-templated transcription initiation"/>
    <property type="evidence" value="ECO:0007669"/>
    <property type="project" value="InterPro"/>
</dbReference>
<dbReference type="AlphaFoldDB" id="A0A2T7BPU7"/>
<gene>
    <name evidence="6" type="ORF">DCC81_09725</name>
</gene>
<dbReference type="InterPro" id="IPR007627">
    <property type="entry name" value="RNA_pol_sigma70_r2"/>
</dbReference>
<dbReference type="InterPro" id="IPR036388">
    <property type="entry name" value="WH-like_DNA-bd_sf"/>
</dbReference>
<dbReference type="Proteomes" id="UP000244450">
    <property type="component" value="Unassembled WGS sequence"/>
</dbReference>